<dbReference type="Proteomes" id="UP000053555">
    <property type="component" value="Unassembled WGS sequence"/>
</dbReference>
<dbReference type="Proteomes" id="UP000289340">
    <property type="component" value="Chromosome 10"/>
</dbReference>
<dbReference type="GO" id="GO:0016042">
    <property type="term" value="P:lipid catabolic process"/>
    <property type="evidence" value="ECO:0007669"/>
    <property type="project" value="UniProtKB-KW"/>
</dbReference>
<proteinExistence type="inferred from homology"/>
<dbReference type="EMBL" id="QZWG01000010">
    <property type="protein sequence ID" value="RZB86100.1"/>
    <property type="molecule type" value="Genomic_DNA"/>
</dbReference>
<dbReference type="EMBL" id="KN672081">
    <property type="protein sequence ID" value="KHM99131.1"/>
    <property type="molecule type" value="Genomic_DNA"/>
</dbReference>
<dbReference type="CDD" id="cd01837">
    <property type="entry name" value="SGNH_plant_lipase_like"/>
    <property type="match status" value="1"/>
</dbReference>
<dbReference type="InterPro" id="IPR001087">
    <property type="entry name" value="GDSL"/>
</dbReference>
<comment type="similarity">
    <text evidence="1">Belongs to the 'GDSL' lipolytic enzyme family.</text>
</comment>
<reference evidence="7 8" key="2">
    <citation type="submission" date="2018-09" db="EMBL/GenBank/DDBJ databases">
        <title>A high-quality reference genome of wild soybean provides a powerful tool to mine soybean genomes.</title>
        <authorList>
            <person name="Xie M."/>
            <person name="Chung C.Y.L."/>
            <person name="Li M.-W."/>
            <person name="Wong F.-L."/>
            <person name="Chan T.-F."/>
            <person name="Lam H.-M."/>
        </authorList>
    </citation>
    <scope>NUCLEOTIDE SEQUENCE [LARGE SCALE GENOMIC DNA]</scope>
    <source>
        <strain evidence="8">cv. W05</strain>
        <tissue evidence="7">Hypocotyl of etiolated seedlings</tissue>
    </source>
</reference>
<keyword evidence="2" id="KW-0378">Hydrolase</keyword>
<evidence type="ECO:0000313" key="6">
    <source>
        <dbReference type="EMBL" id="KHM99131.1"/>
    </source>
</evidence>
<keyword evidence="8" id="KW-1185">Reference proteome</keyword>
<dbReference type="GO" id="GO:0016719">
    <property type="term" value="F:9,9'-di-cis-zeta-carotene desaturase activity"/>
    <property type="evidence" value="ECO:0007669"/>
    <property type="project" value="UniProtKB-EC"/>
</dbReference>
<dbReference type="InterPro" id="IPR035669">
    <property type="entry name" value="SGNH_plant_lipase-like"/>
</dbReference>
<evidence type="ECO:0000256" key="3">
    <source>
        <dbReference type="ARBA" id="ARBA00022963"/>
    </source>
</evidence>
<keyword evidence="6" id="KW-0560">Oxidoreductase</keyword>
<feature type="signal peptide" evidence="5">
    <location>
        <begin position="1"/>
        <end position="32"/>
    </location>
</feature>
<dbReference type="SUPFAM" id="SSF52266">
    <property type="entry name" value="SGNH hydrolase"/>
    <property type="match status" value="1"/>
</dbReference>
<accession>A0A0B2NUF9</accession>
<evidence type="ECO:0000256" key="4">
    <source>
        <dbReference type="ARBA" id="ARBA00023098"/>
    </source>
</evidence>
<dbReference type="Pfam" id="PF00657">
    <property type="entry name" value="Lipase_GDSL"/>
    <property type="match status" value="1"/>
</dbReference>
<dbReference type="PANTHER" id="PTHR46020:SF30">
    <property type="entry name" value="GDSL-LIKE LIPASE_ACYLHYDROLASE"/>
    <property type="match status" value="1"/>
</dbReference>
<organism evidence="6">
    <name type="scientific">Glycine soja</name>
    <name type="common">Wild soybean</name>
    <dbReference type="NCBI Taxonomy" id="3848"/>
    <lineage>
        <taxon>Eukaryota</taxon>
        <taxon>Viridiplantae</taxon>
        <taxon>Streptophyta</taxon>
        <taxon>Embryophyta</taxon>
        <taxon>Tracheophyta</taxon>
        <taxon>Spermatophyta</taxon>
        <taxon>Magnoliopsida</taxon>
        <taxon>eudicotyledons</taxon>
        <taxon>Gunneridae</taxon>
        <taxon>Pentapetalae</taxon>
        <taxon>rosids</taxon>
        <taxon>fabids</taxon>
        <taxon>Fabales</taxon>
        <taxon>Fabaceae</taxon>
        <taxon>Papilionoideae</taxon>
        <taxon>50 kb inversion clade</taxon>
        <taxon>NPAAA clade</taxon>
        <taxon>indigoferoid/millettioid clade</taxon>
        <taxon>Phaseoleae</taxon>
        <taxon>Glycine</taxon>
        <taxon>Glycine subgen. Soja</taxon>
    </lineage>
</organism>
<name>A0A0B2NUF9_GLYSO</name>
<dbReference type="SMR" id="A0A0B2NUF9"/>
<dbReference type="InterPro" id="IPR036514">
    <property type="entry name" value="SGNH_hydro_sf"/>
</dbReference>
<dbReference type="GO" id="GO:0016788">
    <property type="term" value="F:hydrolase activity, acting on ester bonds"/>
    <property type="evidence" value="ECO:0007669"/>
    <property type="project" value="InterPro"/>
</dbReference>
<evidence type="ECO:0000313" key="7">
    <source>
        <dbReference type="EMBL" id="RZB86100.1"/>
    </source>
</evidence>
<feature type="chain" id="PRO_5040563204" evidence="5">
    <location>
        <begin position="33"/>
        <end position="359"/>
    </location>
</feature>
<evidence type="ECO:0000256" key="5">
    <source>
        <dbReference type="SAM" id="SignalP"/>
    </source>
</evidence>
<evidence type="ECO:0000256" key="1">
    <source>
        <dbReference type="ARBA" id="ARBA00008668"/>
    </source>
</evidence>
<protein>
    <submittedName>
        <fullName evidence="6 7">GDSL esterase/lipase</fullName>
        <ecNumber evidence="6">1.3.5.6</ecNumber>
    </submittedName>
</protein>
<keyword evidence="4" id="KW-0443">Lipid metabolism</keyword>
<evidence type="ECO:0000313" key="8">
    <source>
        <dbReference type="Proteomes" id="UP000289340"/>
    </source>
</evidence>
<dbReference type="Gramene" id="XM_028327435.1">
    <property type="protein sequence ID" value="XP_028183236.1"/>
    <property type="gene ID" value="LOC114370150"/>
</dbReference>
<keyword evidence="5" id="KW-0732">Signal</keyword>
<dbReference type="Gene3D" id="3.40.50.1110">
    <property type="entry name" value="SGNH hydrolase"/>
    <property type="match status" value="1"/>
</dbReference>
<dbReference type="EC" id="1.3.5.6" evidence="6"/>
<keyword evidence="3" id="KW-0442">Lipid degradation</keyword>
<dbReference type="PANTHER" id="PTHR46020">
    <property type="entry name" value="OSJNBB0059K02.9 PROTEIN"/>
    <property type="match status" value="1"/>
</dbReference>
<reference evidence="6" key="1">
    <citation type="submission" date="2014-07" db="EMBL/GenBank/DDBJ databases">
        <title>Identification of a novel salt tolerance gene in wild soybean by whole-genome sequencing.</title>
        <authorList>
            <person name="Lam H.-M."/>
            <person name="Qi X."/>
            <person name="Li M.-W."/>
            <person name="Liu X."/>
            <person name="Xie M."/>
            <person name="Ni M."/>
            <person name="Xu X."/>
        </authorList>
    </citation>
    <scope>NUCLEOTIDE SEQUENCE [LARGE SCALE GENOMIC DNA]</scope>
    <source>
        <tissue evidence="6">Root</tissue>
    </source>
</reference>
<sequence length="359" mass="40076">MMDSHKQLFSLSCLPLLLLLLSGNMGMQLSEARLQRHEMNYYSPKTLFVFGDSYVDTGNYRINQAGSSWKNPYGETFPGKPAGRFSDGRVLTDYIAKYLGLKSPVPYKFRKVMQQHLKYGMNFAFGGTGVFDTSSKNPNMTIQIDFFKQLIKENVYTTSDLNNSVVYVSVAGNDYNFYLATNGSIEGFPAFIASVVNQTATNLLRIKSLGVRKIVVGGLQPLGCLPSSTATSSFQQCNSTSNDLVVLHNNLLNQAVTKLNQQTNKDNSTFIVLDLFDTFTSVLNHPSTNNIKDPLKPCCVGLSSQDFCGKVDENNVKQYKVCDSPKSAFFWDNLHPTQAGWEAVYKKLQKTSALHQIRY</sequence>
<gene>
    <name evidence="7" type="ORF">D0Y65_026249</name>
    <name evidence="6" type="ORF">glysoja_048276</name>
</gene>
<dbReference type="AlphaFoldDB" id="A0A0B2NUF9"/>
<evidence type="ECO:0000256" key="2">
    <source>
        <dbReference type="ARBA" id="ARBA00022801"/>
    </source>
</evidence>